<dbReference type="OrthoDB" id="9781701at2"/>
<dbReference type="GO" id="GO:0016051">
    <property type="term" value="P:carbohydrate biosynthetic process"/>
    <property type="evidence" value="ECO:0007669"/>
    <property type="project" value="InterPro"/>
</dbReference>
<evidence type="ECO:0000313" key="3">
    <source>
        <dbReference type="Proteomes" id="UP000295763"/>
    </source>
</evidence>
<dbReference type="Gene3D" id="3.20.20.70">
    <property type="entry name" value="Aldolase class I"/>
    <property type="match status" value="1"/>
</dbReference>
<dbReference type="Proteomes" id="UP000295763">
    <property type="component" value="Unassembled WGS sequence"/>
</dbReference>
<proteinExistence type="predicted"/>
<comment type="caution">
    <text evidence="2">The sequence shown here is derived from an EMBL/GenBank/DDBJ whole genome shotgun (WGS) entry which is preliminary data.</text>
</comment>
<dbReference type="NCBIfam" id="TIGR03569">
    <property type="entry name" value="NeuB_NnaB"/>
    <property type="match status" value="1"/>
</dbReference>
<dbReference type="Pfam" id="PF03102">
    <property type="entry name" value="NeuB"/>
    <property type="match status" value="1"/>
</dbReference>
<dbReference type="InterPro" id="IPR006190">
    <property type="entry name" value="SAF_AFP_Neu5Ac"/>
</dbReference>
<dbReference type="SUPFAM" id="SSF51569">
    <property type="entry name" value="Aldolase"/>
    <property type="match status" value="1"/>
</dbReference>
<dbReference type="CDD" id="cd11615">
    <property type="entry name" value="SAF_NeuB_like"/>
    <property type="match status" value="1"/>
</dbReference>
<dbReference type="EMBL" id="SLYB01000008">
    <property type="protein sequence ID" value="TCP95528.1"/>
    <property type="molecule type" value="Genomic_DNA"/>
</dbReference>
<evidence type="ECO:0000313" key="2">
    <source>
        <dbReference type="EMBL" id="TCP95528.1"/>
    </source>
</evidence>
<organism evidence="2 3">
    <name type="scientific">Cricetibacter osteomyelitidis</name>
    <dbReference type="NCBI Taxonomy" id="1521931"/>
    <lineage>
        <taxon>Bacteria</taxon>
        <taxon>Pseudomonadati</taxon>
        <taxon>Pseudomonadota</taxon>
        <taxon>Gammaproteobacteria</taxon>
        <taxon>Pasteurellales</taxon>
        <taxon>Pasteurellaceae</taxon>
        <taxon>Cricetibacter</taxon>
    </lineage>
</organism>
<feature type="domain" description="AFP-like" evidence="1">
    <location>
        <begin position="288"/>
        <end position="346"/>
    </location>
</feature>
<dbReference type="InterPro" id="IPR057736">
    <property type="entry name" value="SAF_PseI/NeuA/NeuB"/>
</dbReference>
<dbReference type="SMART" id="SM00858">
    <property type="entry name" value="SAF"/>
    <property type="match status" value="1"/>
</dbReference>
<accession>A0A4R2TEC5</accession>
<dbReference type="SUPFAM" id="SSF51269">
    <property type="entry name" value="AFP III-like domain"/>
    <property type="match status" value="1"/>
</dbReference>
<dbReference type="AlphaFoldDB" id="A0A4R2TEC5"/>
<dbReference type="InterPro" id="IPR013974">
    <property type="entry name" value="SAF"/>
</dbReference>
<name>A0A4R2TEC5_9PAST</name>
<dbReference type="PANTHER" id="PTHR42966:SF1">
    <property type="entry name" value="SIALIC ACID SYNTHASE"/>
    <property type="match status" value="1"/>
</dbReference>
<dbReference type="InterPro" id="IPR036732">
    <property type="entry name" value="AFP_Neu5c_C_sf"/>
</dbReference>
<dbReference type="PROSITE" id="PS50844">
    <property type="entry name" value="AFP_LIKE"/>
    <property type="match status" value="1"/>
</dbReference>
<dbReference type="InterPro" id="IPR020007">
    <property type="entry name" value="NeuB/NeuA"/>
</dbReference>
<dbReference type="Gene3D" id="3.90.1210.10">
    <property type="entry name" value="Antifreeze-like/N-acetylneuraminic acid synthase C-terminal domain"/>
    <property type="match status" value="1"/>
</dbReference>
<sequence length="348" mass="39017">MSKNKVFIVAEIGCNHNGDVNLAYKMVDVAKKCGVDAVKFQTFKADKLISKYAPKAEYQKVTTGTADSQLEMTRKLELPYNEFIKLEAYARSLGLEVFSTPFDMESIDFLALQQQKVWKIPSGELTNLPYLEKIARLPIEGKTIVISTGMATLDEIKWSLNILEKDGMARKDITVLHCNTEYPTPFEDVNLNAIHQLKSEFVGFNIGFSDHSEGYFAGIAAVPYGITFIEKHFTLDKNFEGPDHKASVTPDELELLCKGIRAVEKALGSSKKIVTPSEAKNKIVARKSIIAARTIKKGEIFTVENITTKRPGNGISPMYWYDILGKEAQNDFAEDQLIVDNRFENQQV</sequence>
<dbReference type="InterPro" id="IPR013132">
    <property type="entry name" value="PseI/NeuA/B-like_N"/>
</dbReference>
<dbReference type="GO" id="GO:0047444">
    <property type="term" value="F:N-acylneuraminate-9-phosphate synthase activity"/>
    <property type="evidence" value="ECO:0007669"/>
    <property type="project" value="TreeGrafter"/>
</dbReference>
<dbReference type="InterPro" id="IPR013785">
    <property type="entry name" value="Aldolase_TIM"/>
</dbReference>
<dbReference type="Pfam" id="PF08666">
    <property type="entry name" value="SAF"/>
    <property type="match status" value="1"/>
</dbReference>
<dbReference type="RefSeq" id="WP_131976089.1">
    <property type="nucleotide sequence ID" value="NZ_SLYB01000008.1"/>
</dbReference>
<dbReference type="PANTHER" id="PTHR42966">
    <property type="entry name" value="N-ACETYLNEURAMINATE SYNTHASE"/>
    <property type="match status" value="1"/>
</dbReference>
<protein>
    <submittedName>
        <fullName evidence="2">N-acetylneuraminate synthase</fullName>
    </submittedName>
</protein>
<gene>
    <name evidence="2" type="ORF">EDC44_10829</name>
</gene>
<reference evidence="2 3" key="1">
    <citation type="submission" date="2019-03" db="EMBL/GenBank/DDBJ databases">
        <title>Genomic Encyclopedia of Type Strains, Phase IV (KMG-IV): sequencing the most valuable type-strain genomes for metagenomic binning, comparative biology and taxonomic classification.</title>
        <authorList>
            <person name="Goeker M."/>
        </authorList>
    </citation>
    <scope>NUCLEOTIDE SEQUENCE [LARGE SCALE GENOMIC DNA]</scope>
    <source>
        <strain evidence="2 3">DSM 28404</strain>
    </source>
</reference>
<evidence type="ECO:0000259" key="1">
    <source>
        <dbReference type="PROSITE" id="PS50844"/>
    </source>
</evidence>
<dbReference type="InterPro" id="IPR051690">
    <property type="entry name" value="PseI-like"/>
</dbReference>
<keyword evidence="3" id="KW-1185">Reference proteome</keyword>